<dbReference type="Proteomes" id="UP000254400">
    <property type="component" value="Unassembled WGS sequence"/>
</dbReference>
<dbReference type="SMART" id="SM00829">
    <property type="entry name" value="PKS_ER"/>
    <property type="match status" value="1"/>
</dbReference>
<dbReference type="InterPro" id="IPR013154">
    <property type="entry name" value="ADH-like_N"/>
</dbReference>
<protein>
    <submittedName>
        <fullName evidence="7">Alcohol dehydrogenase GroES domain protein</fullName>
        <ecNumber evidence="7">1.1.1.2</ecNumber>
    </submittedName>
</protein>
<dbReference type="InterPro" id="IPR011032">
    <property type="entry name" value="GroES-like_sf"/>
</dbReference>
<name>A0A378Y082_PAEPO</name>
<proteinExistence type="inferred from homology"/>
<dbReference type="InterPro" id="IPR036291">
    <property type="entry name" value="NAD(P)-bd_dom_sf"/>
</dbReference>
<evidence type="ECO:0000256" key="2">
    <source>
        <dbReference type="ARBA" id="ARBA00022723"/>
    </source>
</evidence>
<comment type="similarity">
    <text evidence="5">Belongs to the zinc-containing alcohol dehydrogenase family.</text>
</comment>
<evidence type="ECO:0000256" key="3">
    <source>
        <dbReference type="ARBA" id="ARBA00022833"/>
    </source>
</evidence>
<dbReference type="FunFam" id="3.40.50.720:FF:000022">
    <property type="entry name" value="Cinnamyl alcohol dehydrogenase"/>
    <property type="match status" value="1"/>
</dbReference>
<organism evidence="7 8">
    <name type="scientific">Paenibacillus polymyxa</name>
    <name type="common">Bacillus polymyxa</name>
    <dbReference type="NCBI Taxonomy" id="1406"/>
    <lineage>
        <taxon>Bacteria</taxon>
        <taxon>Bacillati</taxon>
        <taxon>Bacillota</taxon>
        <taxon>Bacilli</taxon>
        <taxon>Bacillales</taxon>
        <taxon>Paenibacillaceae</taxon>
        <taxon>Paenibacillus</taxon>
    </lineage>
</organism>
<dbReference type="Pfam" id="PF08240">
    <property type="entry name" value="ADH_N"/>
    <property type="match status" value="1"/>
</dbReference>
<evidence type="ECO:0000256" key="4">
    <source>
        <dbReference type="ARBA" id="ARBA00023002"/>
    </source>
</evidence>
<reference evidence="7 8" key="1">
    <citation type="submission" date="2018-06" db="EMBL/GenBank/DDBJ databases">
        <authorList>
            <consortium name="Pathogen Informatics"/>
            <person name="Doyle S."/>
        </authorList>
    </citation>
    <scope>NUCLEOTIDE SEQUENCE [LARGE SCALE GENOMIC DNA]</scope>
    <source>
        <strain evidence="7 8">NCTC10343</strain>
    </source>
</reference>
<feature type="domain" description="Enoyl reductase (ER)" evidence="6">
    <location>
        <begin position="8"/>
        <end position="341"/>
    </location>
</feature>
<dbReference type="PROSITE" id="PS00059">
    <property type="entry name" value="ADH_ZINC"/>
    <property type="match status" value="1"/>
</dbReference>
<keyword evidence="4 7" id="KW-0560">Oxidoreductase</keyword>
<comment type="cofactor">
    <cofactor evidence="1 5">
        <name>Zn(2+)</name>
        <dbReference type="ChEBI" id="CHEBI:29105"/>
    </cofactor>
</comment>
<keyword evidence="2 5" id="KW-0479">Metal-binding</keyword>
<dbReference type="GeneID" id="93346902"/>
<dbReference type="CDD" id="cd05283">
    <property type="entry name" value="CAD1"/>
    <property type="match status" value="1"/>
</dbReference>
<evidence type="ECO:0000256" key="5">
    <source>
        <dbReference type="RuleBase" id="RU361277"/>
    </source>
</evidence>
<dbReference type="InterPro" id="IPR013149">
    <property type="entry name" value="ADH-like_C"/>
</dbReference>
<dbReference type="GO" id="GO:0008106">
    <property type="term" value="F:alcohol dehydrogenase (NADP+) activity"/>
    <property type="evidence" value="ECO:0007669"/>
    <property type="project" value="UniProtKB-EC"/>
</dbReference>
<evidence type="ECO:0000313" key="8">
    <source>
        <dbReference type="Proteomes" id="UP000254400"/>
    </source>
</evidence>
<dbReference type="AlphaFoldDB" id="A0A378Y082"/>
<dbReference type="InterPro" id="IPR047109">
    <property type="entry name" value="CAD-like"/>
</dbReference>
<dbReference type="RefSeq" id="WP_019687933.1">
    <property type="nucleotide sequence ID" value="NZ_CP036496.1"/>
</dbReference>
<dbReference type="InterPro" id="IPR002328">
    <property type="entry name" value="ADH_Zn_CS"/>
</dbReference>
<keyword evidence="3 5" id="KW-0862">Zinc</keyword>
<dbReference type="PANTHER" id="PTHR42683">
    <property type="entry name" value="ALDEHYDE REDUCTASE"/>
    <property type="match status" value="1"/>
</dbReference>
<dbReference type="Gene3D" id="3.40.50.720">
    <property type="entry name" value="NAD(P)-binding Rossmann-like Domain"/>
    <property type="match status" value="1"/>
</dbReference>
<gene>
    <name evidence="7" type="primary">adhC2_2</name>
    <name evidence="7" type="ORF">NCTC10343_03563</name>
</gene>
<evidence type="ECO:0000259" key="6">
    <source>
        <dbReference type="SMART" id="SM00829"/>
    </source>
</evidence>
<dbReference type="EMBL" id="UGSC01000001">
    <property type="protein sequence ID" value="SUA70686.1"/>
    <property type="molecule type" value="Genomic_DNA"/>
</dbReference>
<sequence length="346" mass="37766">MCKVHALSVLSANAPFERTMIERRELRPDDVLIDIKYSGVCHTDVHMVHNDGGYSQFPMVPGHEMTGIVEAVGTEVTKFVVGDQVGVGPLVNSCGECENCLRGENMFCKKGMVMMYNSVDYDGNITYGSYSQKIVVKQNYVLQIPDSLGLDVASPLLCAGATAYYPLKHWGVGPGKKVAIVGIGGIGHLAIKYAHALGAEVTALSQTMDKKSDALSFGADHYYATNDPDTFSTLASQFDVIFNTTSASLNLDAYVSMLNINGTFVIIGDPGKSNQFNTLSLLMGRRRIAATPGGDLLETQEMLDFSAEHGIVPEIEVIHTNQINEAFERLIRNDVRYRFVIDTSTF</sequence>
<dbReference type="SUPFAM" id="SSF50129">
    <property type="entry name" value="GroES-like"/>
    <property type="match status" value="1"/>
</dbReference>
<evidence type="ECO:0000256" key="1">
    <source>
        <dbReference type="ARBA" id="ARBA00001947"/>
    </source>
</evidence>
<accession>A0A378Y082</accession>
<dbReference type="InterPro" id="IPR020843">
    <property type="entry name" value="ER"/>
</dbReference>
<dbReference type="Gene3D" id="3.90.180.10">
    <property type="entry name" value="Medium-chain alcohol dehydrogenases, catalytic domain"/>
    <property type="match status" value="1"/>
</dbReference>
<evidence type="ECO:0000313" key="7">
    <source>
        <dbReference type="EMBL" id="SUA70686.1"/>
    </source>
</evidence>
<dbReference type="EC" id="1.1.1.2" evidence="7"/>
<dbReference type="FunFam" id="3.90.180.10:FF:000100">
    <property type="entry name" value="Putative cinnamyl alcohol dehydrogenase 6"/>
    <property type="match status" value="1"/>
</dbReference>
<dbReference type="GO" id="GO:0008270">
    <property type="term" value="F:zinc ion binding"/>
    <property type="evidence" value="ECO:0007669"/>
    <property type="project" value="InterPro"/>
</dbReference>
<dbReference type="Pfam" id="PF00107">
    <property type="entry name" value="ADH_zinc_N"/>
    <property type="match status" value="1"/>
</dbReference>
<dbReference type="SUPFAM" id="SSF51735">
    <property type="entry name" value="NAD(P)-binding Rossmann-fold domains"/>
    <property type="match status" value="1"/>
</dbReference>